<protein>
    <recommendedName>
        <fullName evidence="1">protein-ribulosamine 3-kinase</fullName>
        <ecNumber evidence="1">2.7.1.172</ecNumber>
    </recommendedName>
</protein>
<keyword evidence="3" id="KW-0808">Transferase</keyword>
<keyword evidence="5" id="KW-1185">Reference proteome</keyword>
<proteinExistence type="inferred from homology"/>
<sequence>MKAVATQLEAAGHGPVEIEASRTLRSPSAGRVFVKFGTGGADADISLLEYERLGLEHLRHSAPKELKVPKALLAGETSDRGGFVCVEHLDLGGRLGDDMQAAFGKALATMHAEKQELHAGFGFPVDGCCGALEQPNNSEGRSLNWVEFWDEFRLGFQLEEAKRRYPEDVEMQELGAQLRKRLPILFSDLVIEDIKPSILHGDLWSGNVGVTEGKPCIFDPAAYYGHAEADLGIAYMFGGFSQAFFEAYHAVLPREPGFEQRAKLYELHHHLNHMNIFGSSYRGGCVQLMQQLVS</sequence>
<dbReference type="InterPro" id="IPR016477">
    <property type="entry name" value="Fructo-/Ketosamine-3-kinase"/>
</dbReference>
<name>A0A2R5GKB8_9STRA</name>
<keyword evidence="3 4" id="KW-0418">Kinase</keyword>
<dbReference type="Pfam" id="PF03881">
    <property type="entry name" value="Fructosamin_kin"/>
    <property type="match status" value="1"/>
</dbReference>
<dbReference type="PANTHER" id="PTHR12149:SF8">
    <property type="entry name" value="PROTEIN-RIBULOSAMINE 3-KINASE"/>
    <property type="match status" value="1"/>
</dbReference>
<dbReference type="GO" id="GO:0016301">
    <property type="term" value="F:kinase activity"/>
    <property type="evidence" value="ECO:0007669"/>
    <property type="project" value="UniProtKB-UniRule"/>
</dbReference>
<dbReference type="PIRSF" id="PIRSF006221">
    <property type="entry name" value="Ketosamine-3-kinase"/>
    <property type="match status" value="1"/>
</dbReference>
<evidence type="ECO:0000256" key="1">
    <source>
        <dbReference type="ARBA" id="ARBA00011961"/>
    </source>
</evidence>
<gene>
    <name evidence="4" type="ORF">FCC1311_057151</name>
</gene>
<accession>A0A2R5GKB8</accession>
<organism evidence="4 5">
    <name type="scientific">Hondaea fermentalgiana</name>
    <dbReference type="NCBI Taxonomy" id="2315210"/>
    <lineage>
        <taxon>Eukaryota</taxon>
        <taxon>Sar</taxon>
        <taxon>Stramenopiles</taxon>
        <taxon>Bigyra</taxon>
        <taxon>Labyrinthulomycetes</taxon>
        <taxon>Thraustochytrida</taxon>
        <taxon>Thraustochytriidae</taxon>
        <taxon>Hondaea</taxon>
    </lineage>
</organism>
<dbReference type="InterPro" id="IPR011009">
    <property type="entry name" value="Kinase-like_dom_sf"/>
</dbReference>
<dbReference type="PANTHER" id="PTHR12149">
    <property type="entry name" value="FRUCTOSAMINE 3 KINASE-RELATED PROTEIN"/>
    <property type="match status" value="1"/>
</dbReference>
<evidence type="ECO:0000256" key="2">
    <source>
        <dbReference type="ARBA" id="ARBA00048655"/>
    </source>
</evidence>
<dbReference type="InParanoid" id="A0A2R5GKB8"/>
<dbReference type="EC" id="2.7.1.172" evidence="1"/>
<dbReference type="EMBL" id="BEYU01000052">
    <property type="protein sequence ID" value="GBG29073.1"/>
    <property type="molecule type" value="Genomic_DNA"/>
</dbReference>
<dbReference type="Proteomes" id="UP000241890">
    <property type="component" value="Unassembled WGS sequence"/>
</dbReference>
<comment type="caution">
    <text evidence="4">The sequence shown here is derived from an EMBL/GenBank/DDBJ whole genome shotgun (WGS) entry which is preliminary data.</text>
</comment>
<comment type="catalytic activity">
    <reaction evidence="2">
        <text>N(6)-D-ribulosyl-L-lysyl-[protein] + ATP = N(6)-(3-O-phospho-D-ribulosyl)-L-lysyl-[protein] + ADP + H(+)</text>
        <dbReference type="Rhea" id="RHEA:48432"/>
        <dbReference type="Rhea" id="RHEA-COMP:12103"/>
        <dbReference type="Rhea" id="RHEA-COMP:12104"/>
        <dbReference type="ChEBI" id="CHEBI:15378"/>
        <dbReference type="ChEBI" id="CHEBI:30616"/>
        <dbReference type="ChEBI" id="CHEBI:90418"/>
        <dbReference type="ChEBI" id="CHEBI:90420"/>
        <dbReference type="ChEBI" id="CHEBI:456216"/>
        <dbReference type="EC" id="2.7.1.172"/>
    </reaction>
    <physiologicalReaction direction="left-to-right" evidence="2">
        <dbReference type="Rhea" id="RHEA:48433"/>
    </physiologicalReaction>
</comment>
<dbReference type="SUPFAM" id="SSF56112">
    <property type="entry name" value="Protein kinase-like (PK-like)"/>
    <property type="match status" value="1"/>
</dbReference>
<comment type="similarity">
    <text evidence="3">Belongs to the fructosamine kinase family.</text>
</comment>
<dbReference type="Gene3D" id="3.90.1200.10">
    <property type="match status" value="1"/>
</dbReference>
<evidence type="ECO:0000256" key="3">
    <source>
        <dbReference type="PIRNR" id="PIRNR006221"/>
    </source>
</evidence>
<dbReference type="GO" id="GO:0102193">
    <property type="term" value="F:protein-ribulosamine 3-kinase activity"/>
    <property type="evidence" value="ECO:0007669"/>
    <property type="project" value="UniProtKB-EC"/>
</dbReference>
<evidence type="ECO:0000313" key="4">
    <source>
        <dbReference type="EMBL" id="GBG29073.1"/>
    </source>
</evidence>
<evidence type="ECO:0000313" key="5">
    <source>
        <dbReference type="Proteomes" id="UP000241890"/>
    </source>
</evidence>
<reference evidence="4 5" key="1">
    <citation type="submission" date="2017-12" db="EMBL/GenBank/DDBJ databases">
        <title>Sequencing, de novo assembly and annotation of complete genome of a new Thraustochytrid species, strain FCC1311.</title>
        <authorList>
            <person name="Sedici K."/>
            <person name="Godart F."/>
            <person name="Aiese Cigliano R."/>
            <person name="Sanseverino W."/>
            <person name="Barakat M."/>
            <person name="Ortet P."/>
            <person name="Marechal E."/>
            <person name="Cagnac O."/>
            <person name="Amato A."/>
        </authorList>
    </citation>
    <scope>NUCLEOTIDE SEQUENCE [LARGE SCALE GENOMIC DNA]</scope>
</reference>
<dbReference type="OrthoDB" id="5772781at2759"/>
<dbReference type="AlphaFoldDB" id="A0A2R5GKB8"/>